<reference evidence="2" key="1">
    <citation type="submission" date="2017-02" db="EMBL/GenBank/DDBJ databases">
        <authorList>
            <person name="Daims H."/>
        </authorList>
    </citation>
    <scope>NUCLEOTIDE SEQUENCE [LARGE SCALE GENOMIC DNA]</scope>
</reference>
<evidence type="ECO:0008006" key="3">
    <source>
        <dbReference type="Google" id="ProtNLM"/>
    </source>
</evidence>
<protein>
    <recommendedName>
        <fullName evidence="3">Transcriptional regulator</fullName>
    </recommendedName>
</protein>
<dbReference type="InterPro" id="IPR025427">
    <property type="entry name" value="DUF4160"/>
</dbReference>
<keyword evidence="2" id="KW-1185">Reference proteome</keyword>
<dbReference type="Pfam" id="PF13711">
    <property type="entry name" value="DUF4160"/>
    <property type="match status" value="1"/>
</dbReference>
<gene>
    <name evidence="1" type="ORF">CRENPOLYSF2_3980001</name>
</gene>
<accession>A0A1R4HDT5</accession>
<name>A0A1R4HDT5_9GAMM</name>
<proteinExistence type="predicted"/>
<evidence type="ECO:0000313" key="2">
    <source>
        <dbReference type="Proteomes" id="UP000195442"/>
    </source>
</evidence>
<dbReference type="OrthoDB" id="122670at2"/>
<dbReference type="RefSeq" id="WP_087147776.1">
    <property type="nucleotide sequence ID" value="NZ_FUKJ01000332.1"/>
</dbReference>
<dbReference type="Proteomes" id="UP000195442">
    <property type="component" value="Unassembled WGS sequence"/>
</dbReference>
<evidence type="ECO:0000313" key="1">
    <source>
        <dbReference type="EMBL" id="SJM94383.1"/>
    </source>
</evidence>
<dbReference type="EMBL" id="FUKJ01000332">
    <property type="protein sequence ID" value="SJM94383.1"/>
    <property type="molecule type" value="Genomic_DNA"/>
</dbReference>
<organism evidence="1 2">
    <name type="scientific">Crenothrix polyspora</name>
    <dbReference type="NCBI Taxonomy" id="360316"/>
    <lineage>
        <taxon>Bacteria</taxon>
        <taxon>Pseudomonadati</taxon>
        <taxon>Pseudomonadota</taxon>
        <taxon>Gammaproteobacteria</taxon>
        <taxon>Methylococcales</taxon>
        <taxon>Crenotrichaceae</taxon>
        <taxon>Crenothrix</taxon>
    </lineage>
</organism>
<sequence length="86" mass="9950">MPTISQFYGIMIQMFWNEHAPPHFHATYGEYKATVNIKGLCIMEGSLPRRATQLVLDWAELHQTELLEDWDLCLSNLHPKVIAPLK</sequence>
<dbReference type="AlphaFoldDB" id="A0A1R4HDT5"/>